<feature type="compositionally biased region" description="Basic residues" evidence="1">
    <location>
        <begin position="48"/>
        <end position="57"/>
    </location>
</feature>
<feature type="region of interest" description="Disordered" evidence="1">
    <location>
        <begin position="42"/>
        <end position="70"/>
    </location>
</feature>
<organism evidence="2 3">
    <name type="scientific">Penstemon smallii</name>
    <dbReference type="NCBI Taxonomy" id="265156"/>
    <lineage>
        <taxon>Eukaryota</taxon>
        <taxon>Viridiplantae</taxon>
        <taxon>Streptophyta</taxon>
        <taxon>Embryophyta</taxon>
        <taxon>Tracheophyta</taxon>
        <taxon>Spermatophyta</taxon>
        <taxon>Magnoliopsida</taxon>
        <taxon>eudicotyledons</taxon>
        <taxon>Gunneridae</taxon>
        <taxon>Pentapetalae</taxon>
        <taxon>asterids</taxon>
        <taxon>lamiids</taxon>
        <taxon>Lamiales</taxon>
        <taxon>Plantaginaceae</taxon>
        <taxon>Cheloneae</taxon>
        <taxon>Penstemon</taxon>
    </lineage>
</organism>
<evidence type="ECO:0000313" key="3">
    <source>
        <dbReference type="Proteomes" id="UP001634393"/>
    </source>
</evidence>
<dbReference type="Proteomes" id="UP001634393">
    <property type="component" value="Unassembled WGS sequence"/>
</dbReference>
<name>A0ABD3RKG7_9LAMI</name>
<gene>
    <name evidence="2" type="ORF">ACJIZ3_014753</name>
</gene>
<evidence type="ECO:0000313" key="2">
    <source>
        <dbReference type="EMBL" id="KAL3813485.1"/>
    </source>
</evidence>
<reference evidence="2 3" key="1">
    <citation type="submission" date="2024-12" db="EMBL/GenBank/DDBJ databases">
        <title>The unique morphological basis and parallel evolutionary history of personate flowers in Penstemon.</title>
        <authorList>
            <person name="Depatie T.H."/>
            <person name="Wessinger C.A."/>
        </authorList>
    </citation>
    <scope>NUCLEOTIDE SEQUENCE [LARGE SCALE GENOMIC DNA]</scope>
    <source>
        <strain evidence="2">WTNN_2</strain>
        <tissue evidence="2">Leaf</tissue>
    </source>
</reference>
<evidence type="ECO:0008006" key="4">
    <source>
        <dbReference type="Google" id="ProtNLM"/>
    </source>
</evidence>
<comment type="caution">
    <text evidence="2">The sequence shown here is derived from an EMBL/GenBank/DDBJ whole genome shotgun (WGS) entry which is preliminary data.</text>
</comment>
<accession>A0ABD3RKG7</accession>
<proteinExistence type="predicted"/>
<evidence type="ECO:0000256" key="1">
    <source>
        <dbReference type="SAM" id="MobiDB-lite"/>
    </source>
</evidence>
<dbReference type="AlphaFoldDB" id="A0ABD3RKG7"/>
<protein>
    <recommendedName>
        <fullName evidence="4">Transposase</fullName>
    </recommendedName>
</protein>
<dbReference type="EMBL" id="JBJXBP010000008">
    <property type="protein sequence ID" value="KAL3813485.1"/>
    <property type="molecule type" value="Genomic_DNA"/>
</dbReference>
<sequence>MNPDQVFEADINRVAIDVDQRLLTDHLGSKISTAKISGGFSDLDSNGTRRRTGKKRLVPFCEEPDHQRST</sequence>
<keyword evidence="3" id="KW-1185">Reference proteome</keyword>